<sequence length="140" mass="16050">FEKEKSDLTKPSEGKSVNNEALEQLQVKNKQLEELLEKTKKEFDSKLEAEKETTREHVQKKFELKMKMLTRKVEKYEQQDKTLPAKPTNETTQKAASKPVGHPGNESTLTVHRPTLAKTDSKKSSPAPDTKPPHQESRKR</sequence>
<evidence type="ECO:0000313" key="3">
    <source>
        <dbReference type="Proteomes" id="UP000011777"/>
    </source>
</evidence>
<feature type="region of interest" description="Disordered" evidence="1">
    <location>
        <begin position="75"/>
        <end position="140"/>
    </location>
</feature>
<protein>
    <submittedName>
        <fullName evidence="2">Uncharacterized protein</fullName>
    </submittedName>
</protein>
<feature type="compositionally biased region" description="Basic and acidic residues" evidence="1">
    <location>
        <begin position="131"/>
        <end position="140"/>
    </location>
</feature>
<proteinExistence type="predicted"/>
<evidence type="ECO:0000313" key="2">
    <source>
        <dbReference type="EMBL" id="EMG45921.1"/>
    </source>
</evidence>
<accession>M3IHW4</accession>
<feature type="non-terminal residue" evidence="2">
    <location>
        <position position="140"/>
    </location>
</feature>
<keyword evidence="3" id="KW-1185">Reference proteome</keyword>
<dbReference type="AlphaFoldDB" id="M3IHW4"/>
<comment type="caution">
    <text evidence="2">The sequence shown here is derived from an EMBL/GenBank/DDBJ whole genome shotgun (WGS) entry which is preliminary data.</text>
</comment>
<dbReference type="Proteomes" id="UP000011777">
    <property type="component" value="Unassembled WGS sequence"/>
</dbReference>
<feature type="region of interest" description="Disordered" evidence="1">
    <location>
        <begin position="1"/>
        <end position="22"/>
    </location>
</feature>
<name>M3IHW4_CANMX</name>
<dbReference type="HOGENOM" id="CLU_1839849_0_0_1"/>
<evidence type="ECO:0000256" key="1">
    <source>
        <dbReference type="SAM" id="MobiDB-lite"/>
    </source>
</evidence>
<dbReference type="EMBL" id="AOGT01002280">
    <property type="protein sequence ID" value="EMG45921.1"/>
    <property type="molecule type" value="Genomic_DNA"/>
</dbReference>
<feature type="non-terminal residue" evidence="2">
    <location>
        <position position="1"/>
    </location>
</feature>
<reference evidence="2 3" key="1">
    <citation type="submission" date="2013-02" db="EMBL/GenBank/DDBJ databases">
        <title>Genome sequence of Candida maltosa Xu316, a potential industrial strain for xylitol and ethanol production.</title>
        <authorList>
            <person name="Yu J."/>
            <person name="Wang Q."/>
            <person name="Geng X."/>
            <person name="Bao W."/>
            <person name="He P."/>
            <person name="Cai J."/>
        </authorList>
    </citation>
    <scope>NUCLEOTIDE SEQUENCE [LARGE SCALE GENOMIC DNA]</scope>
    <source>
        <strain evidence="3">Xu316</strain>
    </source>
</reference>
<dbReference type="STRING" id="1245528.M3IHW4"/>
<gene>
    <name evidence="2" type="ORF">G210_3864</name>
</gene>
<feature type="compositionally biased region" description="Basic and acidic residues" evidence="1">
    <location>
        <begin position="1"/>
        <end position="13"/>
    </location>
</feature>
<organism evidence="2 3">
    <name type="scientific">Candida maltosa (strain Xu316)</name>
    <name type="common">Yeast</name>
    <dbReference type="NCBI Taxonomy" id="1245528"/>
    <lineage>
        <taxon>Eukaryota</taxon>
        <taxon>Fungi</taxon>
        <taxon>Dikarya</taxon>
        <taxon>Ascomycota</taxon>
        <taxon>Saccharomycotina</taxon>
        <taxon>Pichiomycetes</taxon>
        <taxon>Debaryomycetaceae</taxon>
        <taxon>Candida/Lodderomyces clade</taxon>
        <taxon>Candida</taxon>
    </lineage>
</organism>